<keyword evidence="2" id="KW-0695">RNA-directed DNA polymerase</keyword>
<sequence length="627" mass="72902">MIKEGLRKEILTILDSHKIRKKQKLRNSEYYNMTNILDNLYAKSTDGEVFTKLMPLILSKQNIMLAYRNIKKNPGSKTPGVDKRNIEDVAKLSTESIINIVRKKLTNYNPKPVKRVDIPKPNGKTRPLGIPCIMDRVVQQCILQILEPICEAKFHERSNGFRPNRSAEHAISQCYRMIQCYNLHYAVDIDIEGFFDNVNHKKLRRQLWTLGIQDKKLLCIITKMLKAPIIMANKSIVFPSKGTPQGGILSPLLSNIVLNELDWWITNQWENMKSQTNYSCNSSKFRALRRTKLKEIYIVRYADDFKIFCRNYNDARRIFIATEKWLIKRLSLKISKEKSKIVNLKTKYSEFLGFKIKAIKRRNKYIVKSHISDKAAKNIADTLRNKIKDMQRCKNNIQSRNNINLYNSYVWGVHNYYQYATLISNDFGKIQFQIKKILENRLKKRLQKKGSIKTGYLKEKYGHSAQIRFVDGYPLTPIGYIRNAIPKYKKKIINDYTPMGRKEIHNSLKVDISIIHQLIVEETTNENVELSDNIISLYCAQCGKCAITGDVLIPGEFICHHKLPKELGGDDTYKNLILVKNDVHSLIHATEDKTINEYMDLLNITKPMINKINILRKKAKLETISIL</sequence>
<dbReference type="InterPro" id="IPR051083">
    <property type="entry name" value="GrpII_Intron_Splice-Mob/Def"/>
</dbReference>
<dbReference type="AlphaFoldDB" id="A0A2A7MDN8"/>
<dbReference type="PANTHER" id="PTHR34047:SF8">
    <property type="entry name" value="PROTEIN YKFC"/>
    <property type="match status" value="1"/>
</dbReference>
<name>A0A2A7MDN8_9CLOT</name>
<dbReference type="GO" id="GO:0003964">
    <property type="term" value="F:RNA-directed DNA polymerase activity"/>
    <property type="evidence" value="ECO:0007669"/>
    <property type="project" value="UniProtKB-KW"/>
</dbReference>
<gene>
    <name evidence="2" type="primary">ltrA</name>
    <name evidence="3" type="ORF">CQ394_13885</name>
    <name evidence="2" type="ORF">CQ394_17575</name>
</gene>
<dbReference type="OrthoDB" id="9793236at2"/>
<organism evidence="2 4">
    <name type="scientific">Clostridium neonatale</name>
    <dbReference type="NCBI Taxonomy" id="137838"/>
    <lineage>
        <taxon>Bacteria</taxon>
        <taxon>Bacillati</taxon>
        <taxon>Bacillota</taxon>
        <taxon>Clostridia</taxon>
        <taxon>Eubacteriales</taxon>
        <taxon>Clostridiaceae</taxon>
        <taxon>Clostridium</taxon>
    </lineage>
</organism>
<accession>A0A2A7MDN8</accession>
<dbReference type="NCBIfam" id="TIGR04416">
    <property type="entry name" value="group_II_RT_mat"/>
    <property type="match status" value="1"/>
</dbReference>
<keyword evidence="4" id="KW-1185">Reference proteome</keyword>
<dbReference type="EMBL" id="PDCJ01000002">
    <property type="protein sequence ID" value="PEG30137.1"/>
    <property type="molecule type" value="Genomic_DNA"/>
</dbReference>
<protein>
    <submittedName>
        <fullName evidence="2">Group II intron reverse transcriptase/maturase</fullName>
    </submittedName>
</protein>
<dbReference type="PROSITE" id="PS50878">
    <property type="entry name" value="RT_POL"/>
    <property type="match status" value="1"/>
</dbReference>
<dbReference type="CDD" id="cd01651">
    <property type="entry name" value="RT_G2_intron"/>
    <property type="match status" value="1"/>
</dbReference>
<dbReference type="EMBL" id="PDCJ01000004">
    <property type="protein sequence ID" value="PEG29461.1"/>
    <property type="molecule type" value="Genomic_DNA"/>
</dbReference>
<dbReference type="InterPro" id="IPR000477">
    <property type="entry name" value="RT_dom"/>
</dbReference>
<keyword evidence="2" id="KW-0808">Transferase</keyword>
<feature type="domain" description="Reverse transcriptase" evidence="1">
    <location>
        <begin position="99"/>
        <end position="356"/>
    </location>
</feature>
<proteinExistence type="predicted"/>
<dbReference type="PANTHER" id="PTHR34047">
    <property type="entry name" value="NUCLEAR INTRON MATURASE 1, MITOCHONDRIAL-RELATED"/>
    <property type="match status" value="1"/>
</dbReference>
<evidence type="ECO:0000313" key="2">
    <source>
        <dbReference type="EMBL" id="PEG29461.1"/>
    </source>
</evidence>
<dbReference type="CDD" id="cd00085">
    <property type="entry name" value="HNHc"/>
    <property type="match status" value="1"/>
</dbReference>
<dbReference type="Gene3D" id="1.10.30.50">
    <property type="match status" value="1"/>
</dbReference>
<dbReference type="SUPFAM" id="SSF56672">
    <property type="entry name" value="DNA/RNA polymerases"/>
    <property type="match status" value="1"/>
</dbReference>
<evidence type="ECO:0000313" key="3">
    <source>
        <dbReference type="EMBL" id="PEG30137.1"/>
    </source>
</evidence>
<evidence type="ECO:0000313" key="4">
    <source>
        <dbReference type="Proteomes" id="UP000220840"/>
    </source>
</evidence>
<evidence type="ECO:0000259" key="1">
    <source>
        <dbReference type="PROSITE" id="PS50878"/>
    </source>
</evidence>
<dbReference type="InterPro" id="IPR043502">
    <property type="entry name" value="DNA/RNA_pol_sf"/>
</dbReference>
<dbReference type="InterPro" id="IPR003615">
    <property type="entry name" value="HNH_nuc"/>
</dbReference>
<dbReference type="InterPro" id="IPR030931">
    <property type="entry name" value="Group_II_RT_mat"/>
</dbReference>
<comment type="caution">
    <text evidence="2">The sequence shown here is derived from an EMBL/GenBank/DDBJ whole genome shotgun (WGS) entry which is preliminary data.</text>
</comment>
<dbReference type="Pfam" id="PF00078">
    <property type="entry name" value="RVT_1"/>
    <property type="match status" value="1"/>
</dbReference>
<dbReference type="Proteomes" id="UP000220840">
    <property type="component" value="Unassembled WGS sequence"/>
</dbReference>
<reference evidence="2 4" key="1">
    <citation type="submission" date="2017-10" db="EMBL/GenBank/DDBJ databases">
        <title>Effective Description of Clostridium neonatale sp. nov. linked to necrotizing enterocolitis in neonates and a clarification of species assignable to the genus Clostridium (Prazmowski 1880) emend. Lawson and Rainey 2016.</title>
        <authorList>
            <person name="Bernard K."/>
            <person name="Burdz T."/>
            <person name="Wiebe D."/>
            <person name="Balcewich B."/>
            <person name="Alfa M."/>
            <person name="Bernier A.-M."/>
        </authorList>
    </citation>
    <scope>NUCLEOTIDE SEQUENCE [LARGE SCALE GENOMIC DNA]</scope>
    <source>
        <strain evidence="2 4">LCDC99A005</strain>
    </source>
</reference>
<keyword evidence="2" id="KW-0548">Nucleotidyltransferase</keyword>
<dbReference type="STRING" id="137838.GCA_001458595_01008"/>
<dbReference type="RefSeq" id="WP_058294314.1">
    <property type="nucleotide sequence ID" value="NZ_LN890327.1"/>
</dbReference>